<reference evidence="1 2" key="1">
    <citation type="submission" date="2021-07" db="EMBL/GenBank/DDBJ databases">
        <authorList>
            <person name="Palmer J.M."/>
        </authorList>
    </citation>
    <scope>NUCLEOTIDE SEQUENCE [LARGE SCALE GENOMIC DNA]</scope>
    <source>
        <strain evidence="1 2">AT_MEX2019</strain>
        <tissue evidence="1">Muscle</tissue>
    </source>
</reference>
<sequence>MFQSSGLKKRNISISIDNVEDIILPRLKTLSPAQWTLLSQEMANVLQVSPEMCHSGKELNSLMEEEVSQKVTSIANVIRRTPVYPVEPAVYSQIKLC</sequence>
<gene>
    <name evidence="1" type="ORF">ATANTOWER_031093</name>
</gene>
<organism evidence="1 2">
    <name type="scientific">Ataeniobius toweri</name>
    <dbReference type="NCBI Taxonomy" id="208326"/>
    <lineage>
        <taxon>Eukaryota</taxon>
        <taxon>Metazoa</taxon>
        <taxon>Chordata</taxon>
        <taxon>Craniata</taxon>
        <taxon>Vertebrata</taxon>
        <taxon>Euteleostomi</taxon>
        <taxon>Actinopterygii</taxon>
        <taxon>Neopterygii</taxon>
        <taxon>Teleostei</taxon>
        <taxon>Neoteleostei</taxon>
        <taxon>Acanthomorphata</taxon>
        <taxon>Ovalentaria</taxon>
        <taxon>Atherinomorphae</taxon>
        <taxon>Cyprinodontiformes</taxon>
        <taxon>Goodeidae</taxon>
        <taxon>Ataeniobius</taxon>
    </lineage>
</organism>
<comment type="caution">
    <text evidence="1">The sequence shown here is derived from an EMBL/GenBank/DDBJ whole genome shotgun (WGS) entry which is preliminary data.</text>
</comment>
<accession>A0ABU7BAX1</accession>
<evidence type="ECO:0000313" key="1">
    <source>
        <dbReference type="EMBL" id="MED6247126.1"/>
    </source>
</evidence>
<dbReference type="EMBL" id="JAHUTI010047917">
    <property type="protein sequence ID" value="MED6247126.1"/>
    <property type="molecule type" value="Genomic_DNA"/>
</dbReference>
<proteinExistence type="predicted"/>
<name>A0ABU7BAX1_9TELE</name>
<keyword evidence="2" id="KW-1185">Reference proteome</keyword>
<evidence type="ECO:0000313" key="2">
    <source>
        <dbReference type="Proteomes" id="UP001345963"/>
    </source>
</evidence>
<protein>
    <submittedName>
        <fullName evidence="1">Uncharacterized protein</fullName>
    </submittedName>
</protein>
<dbReference type="Proteomes" id="UP001345963">
    <property type="component" value="Unassembled WGS sequence"/>
</dbReference>